<reference evidence="3 4" key="1">
    <citation type="submission" date="2024-05" db="EMBL/GenBank/DDBJ databases">
        <title>Long read based assembly of the Candida bracarensis genome reveals expanded adhesin content.</title>
        <authorList>
            <person name="Marcet-Houben M."/>
            <person name="Ksiezopolska E."/>
            <person name="Gabaldon T."/>
        </authorList>
    </citation>
    <scope>NUCLEOTIDE SEQUENCE [LARGE SCALE GENOMIC DNA]</scope>
    <source>
        <strain evidence="3 4">CBM6</strain>
    </source>
</reference>
<keyword evidence="4" id="KW-1185">Reference proteome</keyword>
<dbReference type="InterPro" id="IPR012677">
    <property type="entry name" value="Nucleotide-bd_a/b_plait_sf"/>
</dbReference>
<feature type="compositionally biased region" description="Basic and acidic residues" evidence="1">
    <location>
        <begin position="27"/>
        <end position="53"/>
    </location>
</feature>
<evidence type="ECO:0000259" key="2">
    <source>
        <dbReference type="SMART" id="SM00361"/>
    </source>
</evidence>
<accession>A0ABR4NUG4</accession>
<evidence type="ECO:0000256" key="1">
    <source>
        <dbReference type="SAM" id="MobiDB-lite"/>
    </source>
</evidence>
<dbReference type="Proteomes" id="UP001623330">
    <property type="component" value="Unassembled WGS sequence"/>
</dbReference>
<dbReference type="Gene3D" id="3.30.70.330">
    <property type="match status" value="1"/>
</dbReference>
<evidence type="ECO:0000313" key="3">
    <source>
        <dbReference type="EMBL" id="KAL3232369.1"/>
    </source>
</evidence>
<evidence type="ECO:0000313" key="4">
    <source>
        <dbReference type="Proteomes" id="UP001623330"/>
    </source>
</evidence>
<comment type="caution">
    <text evidence="3">The sequence shown here is derived from an EMBL/GenBank/DDBJ whole genome shotgun (WGS) entry which is preliminary data.</text>
</comment>
<sequence length="515" mass="59957">MSDENTLEDLRSKIIQSMTGKVPVQKTEQRADQEQRPQSDRRQNEGQRPRDGQRQNVQPQRNERRYNQDTKTYPHRPYKQDGNRPYQHERGDRQVQPEHSNRQYQPENSRYNKTAQYNNNLSREAYYQKNSRQYSNAQAPRFENGSNNYSNANRNQNNRYQVQKPQQNQKRSFDINYRDPAFLLITKSKSASHIIVRMVDAQSHKVAFAARDKIKQVIENLFQNAQGDISQQPILYDPDYTEESKVATFNIITSEIEHATKILALQQFITAKSGVTEILTWSRPQNYVKNNSLIQKYSNQDLVVLRNTNITGKSREEIIQNIKSIRLDQCDLFEPLFYKESAESEQLFTNTIIILLKRSFNNTPINWKSDGPNSEIIKVNDGKYMFQNLEYLHFQNFTSLASRQVRHPSNILLLLNCIDPMDLKEKLHINELKESLKSLLKVEAQSIQIVTPSIDYRISVDHVKELAGNVFITFNTVEDATATMQQLAGYDFYGRTILCAYASHADINLPGLTFE</sequence>
<protein>
    <recommendedName>
        <fullName evidence="2">RNA recognition motif domain-containing protein</fullName>
    </recommendedName>
</protein>
<dbReference type="SUPFAM" id="SSF54928">
    <property type="entry name" value="RNA-binding domain, RBD"/>
    <property type="match status" value="1"/>
</dbReference>
<dbReference type="InterPro" id="IPR003954">
    <property type="entry name" value="RRM_euk-type"/>
</dbReference>
<feature type="region of interest" description="Disordered" evidence="1">
    <location>
        <begin position="1"/>
        <end position="117"/>
    </location>
</feature>
<dbReference type="InterPro" id="IPR035979">
    <property type="entry name" value="RBD_domain_sf"/>
</dbReference>
<feature type="compositionally biased region" description="Basic and acidic residues" evidence="1">
    <location>
        <begin position="78"/>
        <end position="101"/>
    </location>
</feature>
<name>A0ABR4NUG4_9SACH</name>
<organism evidence="3 4">
    <name type="scientific">Nakaseomyces bracarensis</name>
    <dbReference type="NCBI Taxonomy" id="273131"/>
    <lineage>
        <taxon>Eukaryota</taxon>
        <taxon>Fungi</taxon>
        <taxon>Dikarya</taxon>
        <taxon>Ascomycota</taxon>
        <taxon>Saccharomycotina</taxon>
        <taxon>Saccharomycetes</taxon>
        <taxon>Saccharomycetales</taxon>
        <taxon>Saccharomycetaceae</taxon>
        <taxon>Nakaseomyces</taxon>
    </lineage>
</organism>
<feature type="domain" description="RNA recognition motif" evidence="2">
    <location>
        <begin position="412"/>
        <end position="500"/>
    </location>
</feature>
<gene>
    <name evidence="3" type="ORF">RNJ44_04285</name>
</gene>
<feature type="compositionally biased region" description="Polar residues" evidence="1">
    <location>
        <begin position="102"/>
        <end position="117"/>
    </location>
</feature>
<dbReference type="SMART" id="SM00361">
    <property type="entry name" value="RRM_1"/>
    <property type="match status" value="1"/>
</dbReference>
<proteinExistence type="predicted"/>
<dbReference type="EMBL" id="JBEVYD010000005">
    <property type="protein sequence ID" value="KAL3232369.1"/>
    <property type="molecule type" value="Genomic_DNA"/>
</dbReference>